<dbReference type="Pfam" id="PF13439">
    <property type="entry name" value="Glyco_transf_4"/>
    <property type="match status" value="1"/>
</dbReference>
<dbReference type="GO" id="GO:0016757">
    <property type="term" value="F:glycosyltransferase activity"/>
    <property type="evidence" value="ECO:0007669"/>
    <property type="project" value="InterPro"/>
</dbReference>
<name>A0AAU8GWM5_9BACT</name>
<organism evidence="3">
    <name type="scientific">Thermodesulfovibrio autotrophicus</name>
    <dbReference type="NCBI Taxonomy" id="3118333"/>
    <lineage>
        <taxon>Bacteria</taxon>
        <taxon>Pseudomonadati</taxon>
        <taxon>Nitrospirota</taxon>
        <taxon>Thermodesulfovibrionia</taxon>
        <taxon>Thermodesulfovibrionales</taxon>
        <taxon>Thermodesulfovibrionaceae</taxon>
        <taxon>Thermodesulfovibrio</taxon>
    </lineage>
</organism>
<dbReference type="PANTHER" id="PTHR45947">
    <property type="entry name" value="SULFOQUINOVOSYL TRANSFERASE SQD2"/>
    <property type="match status" value="1"/>
</dbReference>
<protein>
    <submittedName>
        <fullName evidence="3">Glycosyltransferase family 4 protein</fullName>
    </submittedName>
</protein>
<dbReference type="InterPro" id="IPR028098">
    <property type="entry name" value="Glyco_trans_4-like_N"/>
</dbReference>
<gene>
    <name evidence="3" type="ORF">V4D30_06615</name>
</gene>
<dbReference type="CDD" id="cd03802">
    <property type="entry name" value="GT4_AviGT4-like"/>
    <property type="match status" value="1"/>
</dbReference>
<dbReference type="EMBL" id="CP144373">
    <property type="protein sequence ID" value="XCH46007.1"/>
    <property type="molecule type" value="Genomic_DNA"/>
</dbReference>
<sequence length="360" mass="41208">MKIAQVAPLIERVPPPMYGGVELIVGELVEGLHNQGHEVTLFATGDSICPQKLVSVVASAMRGRPRREIWKYEFLQAAKVIEMSDDFDIIHCHFGPNIFPWGWIADLIEKPVVFTLHCRLDLPELKKIYNETDLFKRCYHVSISNDQRTPLPEAHYVATVYNGIEVEKYPFNDKKEDFLIFLGRSSPEKGIVEAIKIAKKAKQKLMVLTKVDPVDEEYFNKEVKPLIDGKDVILIGEVPFKEKVSWLSKAKAMLFPIQWKEPFGLVMIESMACGTPVIAPRRASVPEIVVDGTTGFIVSVENMIDEMVEKIKEIEKINPLDCRLHVEKNFTADKMVKEYLKVYEKILQLHKPFCLVEKIW</sequence>
<accession>A0AAU8GWM5</accession>
<dbReference type="KEGG" id="taut:V4D30_06615"/>
<reference evidence="3" key="1">
    <citation type="submission" date="2024-01" db="EMBL/GenBank/DDBJ databases">
        <title>The first autotrophic representatives of the genus Thermodesulfovibrio.</title>
        <authorList>
            <person name="Maltseva A.I."/>
            <person name="Elcheninov A.G."/>
            <person name="Kublanov I.V."/>
            <person name="Lebedinsky A.V."/>
            <person name="Frolov E.N."/>
        </authorList>
    </citation>
    <scope>NUCLEOTIDE SEQUENCE</scope>
    <source>
        <strain evidence="3">3907-1M</strain>
    </source>
</reference>
<dbReference type="RefSeq" id="WP_353683548.1">
    <property type="nucleotide sequence ID" value="NZ_CP144373.1"/>
</dbReference>
<dbReference type="Gene3D" id="3.40.50.2000">
    <property type="entry name" value="Glycogen Phosphorylase B"/>
    <property type="match status" value="2"/>
</dbReference>
<dbReference type="Pfam" id="PF00534">
    <property type="entry name" value="Glycos_transf_1"/>
    <property type="match status" value="1"/>
</dbReference>
<dbReference type="PANTHER" id="PTHR45947:SF3">
    <property type="entry name" value="SULFOQUINOVOSYL TRANSFERASE SQD2"/>
    <property type="match status" value="1"/>
</dbReference>
<proteinExistence type="predicted"/>
<feature type="domain" description="Glycosyl transferase family 1" evidence="1">
    <location>
        <begin position="172"/>
        <end position="320"/>
    </location>
</feature>
<feature type="domain" description="Glycosyltransferase subfamily 4-like N-terminal" evidence="2">
    <location>
        <begin position="18"/>
        <end position="138"/>
    </location>
</feature>
<evidence type="ECO:0000259" key="2">
    <source>
        <dbReference type="Pfam" id="PF13439"/>
    </source>
</evidence>
<evidence type="ECO:0000259" key="1">
    <source>
        <dbReference type="Pfam" id="PF00534"/>
    </source>
</evidence>
<evidence type="ECO:0000313" key="3">
    <source>
        <dbReference type="EMBL" id="XCH46007.1"/>
    </source>
</evidence>
<dbReference type="InterPro" id="IPR001296">
    <property type="entry name" value="Glyco_trans_1"/>
</dbReference>
<dbReference type="SUPFAM" id="SSF53756">
    <property type="entry name" value="UDP-Glycosyltransferase/glycogen phosphorylase"/>
    <property type="match status" value="1"/>
</dbReference>
<dbReference type="InterPro" id="IPR050194">
    <property type="entry name" value="Glycosyltransferase_grp1"/>
</dbReference>
<dbReference type="AlphaFoldDB" id="A0AAU8GWM5"/>